<dbReference type="Proteomes" id="UP001208131">
    <property type="component" value="Unassembled WGS sequence"/>
</dbReference>
<organism evidence="1 2">
    <name type="scientific">Hominimerdicola aceti</name>
    <dbReference type="NCBI Taxonomy" id="2981726"/>
    <lineage>
        <taxon>Bacteria</taxon>
        <taxon>Bacillati</taxon>
        <taxon>Bacillota</taxon>
        <taxon>Clostridia</taxon>
        <taxon>Eubacteriales</taxon>
        <taxon>Oscillospiraceae</taxon>
        <taxon>Hominimerdicola</taxon>
    </lineage>
</organism>
<comment type="caution">
    <text evidence="1">The sequence shown here is derived from an EMBL/GenBank/DDBJ whole genome shotgun (WGS) entry which is preliminary data.</text>
</comment>
<evidence type="ECO:0008006" key="3">
    <source>
        <dbReference type="Google" id="ProtNLM"/>
    </source>
</evidence>
<accession>A0AAE3IJ04</accession>
<dbReference type="AlphaFoldDB" id="A0AAE3IJ04"/>
<name>A0AAE3IJ04_9FIRM</name>
<evidence type="ECO:0000313" key="2">
    <source>
        <dbReference type="Proteomes" id="UP001208131"/>
    </source>
</evidence>
<reference evidence="1 2" key="1">
    <citation type="journal article" date="2021" name="ISME Commun">
        <title>Automated analysis of genomic sequences facilitates high-throughput and comprehensive description of bacteria.</title>
        <authorList>
            <person name="Hitch T.C.A."/>
        </authorList>
    </citation>
    <scope>NUCLEOTIDE SEQUENCE [LARGE SCALE GENOMIC DNA]</scope>
    <source>
        <strain evidence="1 2">Sanger_31</strain>
    </source>
</reference>
<proteinExistence type="predicted"/>
<dbReference type="RefSeq" id="WP_267302083.1">
    <property type="nucleotide sequence ID" value="NZ_JAOQJZ010000032.1"/>
</dbReference>
<gene>
    <name evidence="1" type="ORF">OCV57_14225</name>
</gene>
<evidence type="ECO:0000313" key="1">
    <source>
        <dbReference type="EMBL" id="MCU6707066.1"/>
    </source>
</evidence>
<dbReference type="EMBL" id="JAOQJZ010000032">
    <property type="protein sequence ID" value="MCU6707066.1"/>
    <property type="molecule type" value="Genomic_DNA"/>
</dbReference>
<keyword evidence="2" id="KW-1185">Reference proteome</keyword>
<sequence length="90" mass="10288">MFDIDENTMVITTVDIINKKKKVVLVFHDKEDGMWEFLDGEDVGEESAAIISISEMEQIDSSIGELCDLPLGCGAFRDDETQPWKWFEIE</sequence>
<protein>
    <recommendedName>
        <fullName evidence="3">DUF2185 domain-containing protein</fullName>
    </recommendedName>
</protein>